<dbReference type="AlphaFoldDB" id="A0AA48GK78"/>
<accession>A0AA48GK78</accession>
<evidence type="ECO:0008006" key="3">
    <source>
        <dbReference type="Google" id="ProtNLM"/>
    </source>
</evidence>
<organism evidence="1 2">
    <name type="scientific">Mesoterricola silvestris</name>
    <dbReference type="NCBI Taxonomy" id="2927979"/>
    <lineage>
        <taxon>Bacteria</taxon>
        <taxon>Pseudomonadati</taxon>
        <taxon>Acidobacteriota</taxon>
        <taxon>Holophagae</taxon>
        <taxon>Holophagales</taxon>
        <taxon>Holophagaceae</taxon>
        <taxon>Mesoterricola</taxon>
    </lineage>
</organism>
<dbReference type="EMBL" id="AP027080">
    <property type="protein sequence ID" value="BDU70945.1"/>
    <property type="molecule type" value="Genomic_DNA"/>
</dbReference>
<keyword evidence="2" id="KW-1185">Reference proteome</keyword>
<dbReference type="NCBIfam" id="TIGR04256">
    <property type="entry name" value="GxxExxY"/>
    <property type="match status" value="1"/>
</dbReference>
<evidence type="ECO:0000313" key="1">
    <source>
        <dbReference type="EMBL" id="BDU70945.1"/>
    </source>
</evidence>
<proteinExistence type="predicted"/>
<sequence length="138" mass="15499">MPIQDPLTQQIIGFCYRIANTLGHGFVEKVYENALAFEFRKARLAFAQQQKVEVFYEGERVGHYKADLIVERRVIVEVKAIQALSEVDVAQGLNYLRATGLPTCLLINFGKAKIEVRRLGMKPGEGTGGMELEVKDVQ</sequence>
<reference evidence="2" key="1">
    <citation type="journal article" date="2023" name="Int. J. Syst. Evol. Microbiol.">
        <title>Mesoterricola silvestris gen. nov., sp. nov., Mesoterricola sediminis sp. nov., Geothrix oryzae sp. nov., Geothrix edaphica sp. nov., Geothrix rubra sp. nov., and Geothrix limicola sp. nov., six novel members of Acidobacteriota isolated from soils.</title>
        <authorList>
            <person name="Itoh H."/>
            <person name="Sugisawa Y."/>
            <person name="Mise K."/>
            <person name="Xu Z."/>
            <person name="Kuniyasu M."/>
            <person name="Ushijima N."/>
            <person name="Kawano K."/>
            <person name="Kobayashi E."/>
            <person name="Shiratori Y."/>
            <person name="Masuda Y."/>
            <person name="Senoo K."/>
        </authorList>
    </citation>
    <scope>NUCLEOTIDE SEQUENCE [LARGE SCALE GENOMIC DNA]</scope>
    <source>
        <strain evidence="2">W79</strain>
    </source>
</reference>
<gene>
    <name evidence="1" type="ORF">METEAL_01190</name>
</gene>
<dbReference type="InterPro" id="IPR026350">
    <property type="entry name" value="GxxExxY"/>
</dbReference>
<name>A0AA48GK78_9BACT</name>
<evidence type="ECO:0000313" key="2">
    <source>
        <dbReference type="Proteomes" id="UP001238179"/>
    </source>
</evidence>
<dbReference type="Proteomes" id="UP001238179">
    <property type="component" value="Chromosome"/>
</dbReference>
<protein>
    <recommendedName>
        <fullName evidence="3">GxxExxY protein</fullName>
    </recommendedName>
</protein>
<dbReference type="Pfam" id="PF13366">
    <property type="entry name" value="PDDEXK_3"/>
    <property type="match status" value="1"/>
</dbReference>
<dbReference type="RefSeq" id="WP_316413842.1">
    <property type="nucleotide sequence ID" value="NZ_AP027080.1"/>
</dbReference>
<dbReference type="KEGG" id="msil:METEAL_01190"/>